<evidence type="ECO:0000313" key="4">
    <source>
        <dbReference type="Proteomes" id="UP001447842"/>
    </source>
</evidence>
<dbReference type="Proteomes" id="UP001447842">
    <property type="component" value="Chromosome"/>
</dbReference>
<evidence type="ECO:0000313" key="3">
    <source>
        <dbReference type="EMBL" id="XAU14783.1"/>
    </source>
</evidence>
<keyword evidence="1" id="KW-0472">Membrane</keyword>
<keyword evidence="1" id="KW-1133">Transmembrane helix</keyword>
<feature type="transmembrane region" description="Helical" evidence="1">
    <location>
        <begin position="111"/>
        <end position="127"/>
    </location>
</feature>
<reference evidence="3 4" key="1">
    <citation type="submission" date="2024-03" db="EMBL/GenBank/DDBJ databases">
        <title>Sulfurimonas sp. HSL3-1.</title>
        <authorList>
            <person name="Wang S."/>
        </authorList>
    </citation>
    <scope>NUCLEOTIDE SEQUENCE [LARGE SCALE GENOMIC DNA]</scope>
    <source>
        <strain evidence="3 4">HSL3-1</strain>
    </source>
</reference>
<feature type="transmembrane region" description="Helical" evidence="1">
    <location>
        <begin position="205"/>
        <end position="224"/>
    </location>
</feature>
<feature type="transmembrane region" description="Helical" evidence="1">
    <location>
        <begin position="89"/>
        <end position="105"/>
    </location>
</feature>
<feature type="transmembrane region" description="Helical" evidence="1">
    <location>
        <begin position="393"/>
        <end position="415"/>
    </location>
</feature>
<feature type="transmembrane region" description="Helical" evidence="1">
    <location>
        <begin position="338"/>
        <end position="356"/>
    </location>
</feature>
<dbReference type="InterPro" id="IPR025105">
    <property type="entry name" value="DUF4010"/>
</dbReference>
<feature type="transmembrane region" description="Helical" evidence="1">
    <location>
        <begin position="12"/>
        <end position="29"/>
    </location>
</feature>
<feature type="transmembrane region" description="Helical" evidence="1">
    <location>
        <begin position="176"/>
        <end position="193"/>
    </location>
</feature>
<protein>
    <submittedName>
        <fullName evidence="3">DUF4010 domain-containing protein</fullName>
    </submittedName>
</protein>
<organism evidence="3 4">
    <name type="scientific">Sulfurimonas diazotrophicus</name>
    <dbReference type="NCBI Taxonomy" id="3131939"/>
    <lineage>
        <taxon>Bacteria</taxon>
        <taxon>Pseudomonadati</taxon>
        <taxon>Campylobacterota</taxon>
        <taxon>Epsilonproteobacteria</taxon>
        <taxon>Campylobacterales</taxon>
        <taxon>Sulfurimonadaceae</taxon>
        <taxon>Sulfurimonas</taxon>
    </lineage>
</organism>
<sequence>MEEYFDSRLADFALTAMFSFLIGLEIKTYRLRFHPTDQEHTFGSARTYTFLGILGYLCWLLGIAPYLVAMAGVTLLFALFYVQQLSKGRPSILFYLAALLVYTFGPLSERFAIWLPSLVFVLMIFLLNAKPRLQALSKSLNATELETVGKMVLLSAVILPLLPHQRIGTFLPLSPFELWSAVVIVSSISYGGYLAQKYIFRQRGYLIAGLIGGLYSSTATTVVLSRKAAEIGNRRLMTGAIVAASAMMYLRLIVIALIFTPEVARALLLPFMLFALAAFAIAAPYALRQSGETVKVEESVDRNPLELGTAFLFAVLFVVMMAATQLVTAHFGTGGLQLLSFAVGFTDIDPFVLSLLTGHEALKTPVIVSSVMIAAGSNNLLKAIYAVWFGGFAAGRIAALWLLLLGMSTVGVAFII</sequence>
<dbReference type="PANTHER" id="PTHR39084">
    <property type="entry name" value="MEMBRANE PROTEIN-RELATED"/>
    <property type="match status" value="1"/>
</dbReference>
<keyword evidence="1" id="KW-0812">Transmembrane</keyword>
<feature type="transmembrane region" description="Helical" evidence="1">
    <location>
        <begin position="236"/>
        <end position="259"/>
    </location>
</feature>
<feature type="transmembrane region" description="Helical" evidence="1">
    <location>
        <begin position="266"/>
        <end position="287"/>
    </location>
</feature>
<feature type="transmembrane region" description="Helical" evidence="1">
    <location>
        <begin position="307"/>
        <end position="326"/>
    </location>
</feature>
<feature type="transmembrane region" description="Helical" evidence="1">
    <location>
        <begin position="362"/>
        <end position="381"/>
    </location>
</feature>
<accession>A0ABZ3HAG8</accession>
<proteinExistence type="predicted"/>
<evidence type="ECO:0000256" key="1">
    <source>
        <dbReference type="SAM" id="Phobius"/>
    </source>
</evidence>
<dbReference type="EMBL" id="CP147920">
    <property type="protein sequence ID" value="XAU14783.1"/>
    <property type="molecule type" value="Genomic_DNA"/>
</dbReference>
<dbReference type="RefSeq" id="WP_345972428.1">
    <property type="nucleotide sequence ID" value="NZ_CP147920.1"/>
</dbReference>
<evidence type="ECO:0000259" key="2">
    <source>
        <dbReference type="Pfam" id="PF13194"/>
    </source>
</evidence>
<name>A0ABZ3HAG8_9BACT</name>
<dbReference type="Pfam" id="PF13194">
    <property type="entry name" value="DUF4010"/>
    <property type="match status" value="1"/>
</dbReference>
<feature type="transmembrane region" description="Helical" evidence="1">
    <location>
        <begin position="49"/>
        <end position="82"/>
    </location>
</feature>
<feature type="domain" description="DUF4010" evidence="2">
    <location>
        <begin position="183"/>
        <end position="390"/>
    </location>
</feature>
<gene>
    <name evidence="3" type="ORF">WCY31_11130</name>
</gene>
<dbReference type="PANTHER" id="PTHR39084:SF1">
    <property type="entry name" value="DUF4010 DOMAIN-CONTAINING PROTEIN"/>
    <property type="match status" value="1"/>
</dbReference>
<keyword evidence="4" id="KW-1185">Reference proteome</keyword>